<proteinExistence type="predicted"/>
<accession>A0A6A1VQ62</accession>
<dbReference type="AlphaFoldDB" id="A0A6A1VQ62"/>
<keyword evidence="3" id="KW-1185">Reference proteome</keyword>
<evidence type="ECO:0000313" key="3">
    <source>
        <dbReference type="Proteomes" id="UP000516437"/>
    </source>
</evidence>
<gene>
    <name evidence="2" type="ORF">CJ030_MR5G021920</name>
</gene>
<comment type="caution">
    <text evidence="2">The sequence shown here is derived from an EMBL/GenBank/DDBJ whole genome shotgun (WGS) entry which is preliminary data.</text>
</comment>
<sequence>MMVSQNMVAEAEVICQPSLPMLDVKYHLCVATTQEHNLPIDMAPSPSSSGISADISRFESEPDVQNEVHDDKRASLLMMKFSVNEVEFAIDKLGEDAPINEIVDFITATQIAQELDEDMDDKTHDDEVRNKVVNDSFAKWLSLR</sequence>
<evidence type="ECO:0000313" key="2">
    <source>
        <dbReference type="EMBL" id="KAB1213788.1"/>
    </source>
</evidence>
<feature type="region of interest" description="Disordered" evidence="1">
    <location>
        <begin position="40"/>
        <end position="64"/>
    </location>
</feature>
<name>A0A6A1VQ62_9ROSI</name>
<dbReference type="OrthoDB" id="1748777at2759"/>
<organism evidence="2 3">
    <name type="scientific">Morella rubra</name>
    <name type="common">Chinese bayberry</name>
    <dbReference type="NCBI Taxonomy" id="262757"/>
    <lineage>
        <taxon>Eukaryota</taxon>
        <taxon>Viridiplantae</taxon>
        <taxon>Streptophyta</taxon>
        <taxon>Embryophyta</taxon>
        <taxon>Tracheophyta</taxon>
        <taxon>Spermatophyta</taxon>
        <taxon>Magnoliopsida</taxon>
        <taxon>eudicotyledons</taxon>
        <taxon>Gunneridae</taxon>
        <taxon>Pentapetalae</taxon>
        <taxon>rosids</taxon>
        <taxon>fabids</taxon>
        <taxon>Fagales</taxon>
        <taxon>Myricaceae</taxon>
        <taxon>Morella</taxon>
    </lineage>
</organism>
<reference evidence="2 3" key="1">
    <citation type="journal article" date="2019" name="Plant Biotechnol. J.">
        <title>The red bayberry genome and genetic basis of sex determination.</title>
        <authorList>
            <person name="Jia H.M."/>
            <person name="Jia H.J."/>
            <person name="Cai Q.L."/>
            <person name="Wang Y."/>
            <person name="Zhao H.B."/>
            <person name="Yang W.F."/>
            <person name="Wang G.Y."/>
            <person name="Li Y.H."/>
            <person name="Zhan D.L."/>
            <person name="Shen Y.T."/>
            <person name="Niu Q.F."/>
            <person name="Chang L."/>
            <person name="Qiu J."/>
            <person name="Zhao L."/>
            <person name="Xie H.B."/>
            <person name="Fu W.Y."/>
            <person name="Jin J."/>
            <person name="Li X.W."/>
            <person name="Jiao Y."/>
            <person name="Zhou C.C."/>
            <person name="Tu T."/>
            <person name="Chai C.Y."/>
            <person name="Gao J.L."/>
            <person name="Fan L.J."/>
            <person name="van de Weg E."/>
            <person name="Wang J.Y."/>
            <person name="Gao Z.S."/>
        </authorList>
    </citation>
    <scope>NUCLEOTIDE SEQUENCE [LARGE SCALE GENOMIC DNA]</scope>
    <source>
        <tissue evidence="2">Leaves</tissue>
    </source>
</reference>
<protein>
    <submittedName>
        <fullName evidence="2">Uncharacterized protein</fullName>
    </submittedName>
</protein>
<feature type="compositionally biased region" description="Low complexity" evidence="1">
    <location>
        <begin position="43"/>
        <end position="55"/>
    </location>
</feature>
<dbReference type="EMBL" id="RXIC02000023">
    <property type="protein sequence ID" value="KAB1213788.1"/>
    <property type="molecule type" value="Genomic_DNA"/>
</dbReference>
<evidence type="ECO:0000256" key="1">
    <source>
        <dbReference type="SAM" id="MobiDB-lite"/>
    </source>
</evidence>
<dbReference type="Proteomes" id="UP000516437">
    <property type="component" value="Chromosome 5"/>
</dbReference>